<dbReference type="InterPro" id="IPR020904">
    <property type="entry name" value="Sc_DH/Rdtase_CS"/>
</dbReference>
<dbReference type="PANTHER" id="PTHR43180">
    <property type="entry name" value="3-OXOACYL-(ACYL-CARRIER-PROTEIN) REDUCTASE (AFU_ORTHOLOGUE AFUA_6G11210)"/>
    <property type="match status" value="1"/>
</dbReference>
<proteinExistence type="inferred from homology"/>
<dbReference type="Pfam" id="PF13561">
    <property type="entry name" value="adh_short_C2"/>
    <property type="match status" value="1"/>
</dbReference>
<keyword evidence="2 6" id="KW-0560">Oxidoreductase</keyword>
<evidence type="ECO:0000256" key="2">
    <source>
        <dbReference type="ARBA" id="ARBA00023002"/>
    </source>
</evidence>
<dbReference type="InterPro" id="IPR002347">
    <property type="entry name" value="SDR_fam"/>
</dbReference>
<comment type="similarity">
    <text evidence="1">Belongs to the short-chain dehydrogenases/reductases (SDR) family.</text>
</comment>
<dbReference type="SUPFAM" id="SSF51735">
    <property type="entry name" value="NAD(P)-binding Rossmann-fold domains"/>
    <property type="match status" value="1"/>
</dbReference>
<dbReference type="OrthoDB" id="5457012at2"/>
<keyword evidence="3" id="KW-0520">NAD</keyword>
<dbReference type="Gene3D" id="3.40.50.720">
    <property type="entry name" value="NAD(P)-binding Rossmann-like Domain"/>
    <property type="match status" value="1"/>
</dbReference>
<dbReference type="RefSeq" id="WP_143777711.1">
    <property type="nucleotide sequence ID" value="NZ_VKKU01000002.1"/>
</dbReference>
<dbReference type="GO" id="GO:0047936">
    <property type="term" value="F:glucose 1-dehydrogenase [NAD(P)+] activity"/>
    <property type="evidence" value="ECO:0007669"/>
    <property type="project" value="UniProtKB-EC"/>
</dbReference>
<gene>
    <name evidence="6" type="ORF">FOM92_15535</name>
</gene>
<dbReference type="Proteomes" id="UP000320160">
    <property type="component" value="Unassembled WGS sequence"/>
</dbReference>
<evidence type="ECO:0000313" key="6">
    <source>
        <dbReference type="EMBL" id="TSB02493.1"/>
    </source>
</evidence>
<evidence type="ECO:0000256" key="4">
    <source>
        <dbReference type="ARBA" id="ARBA00023098"/>
    </source>
</evidence>
<evidence type="ECO:0000256" key="1">
    <source>
        <dbReference type="ARBA" id="ARBA00006484"/>
    </source>
</evidence>
<dbReference type="FunFam" id="3.40.50.720:FF:000084">
    <property type="entry name" value="Short-chain dehydrogenase reductase"/>
    <property type="match status" value="1"/>
</dbReference>
<dbReference type="GO" id="GO:0008202">
    <property type="term" value="P:steroid metabolic process"/>
    <property type="evidence" value="ECO:0007669"/>
    <property type="project" value="UniProtKB-KW"/>
</dbReference>
<evidence type="ECO:0000256" key="5">
    <source>
        <dbReference type="ARBA" id="ARBA00023221"/>
    </source>
</evidence>
<reference evidence="6 7" key="1">
    <citation type="submission" date="2019-07" db="EMBL/GenBank/DDBJ databases">
        <authorList>
            <person name="Park M."/>
        </authorList>
    </citation>
    <scope>NUCLEOTIDE SEQUENCE [LARGE SCALE GENOMIC DNA]</scope>
    <source>
        <strain evidence="6 7">KCTC32445</strain>
    </source>
</reference>
<comment type="caution">
    <text evidence="6">The sequence shown here is derived from an EMBL/GenBank/DDBJ whole genome shotgun (WGS) entry which is preliminary data.</text>
</comment>
<protein>
    <submittedName>
        <fullName evidence="6">Glucose 1-dehydrogenase</fullName>
        <ecNumber evidence="6">1.1.1.47</ecNumber>
    </submittedName>
</protein>
<dbReference type="EC" id="1.1.1.47" evidence="6"/>
<dbReference type="PRINTS" id="PR00081">
    <property type="entry name" value="GDHRDH"/>
</dbReference>
<keyword evidence="7" id="KW-1185">Reference proteome</keyword>
<keyword evidence="5" id="KW-0753">Steroid metabolism</keyword>
<evidence type="ECO:0000256" key="3">
    <source>
        <dbReference type="ARBA" id="ARBA00023027"/>
    </source>
</evidence>
<name>A0A553WCT2_9SPHN</name>
<accession>A0A553WCT2</accession>
<dbReference type="EMBL" id="VKKU01000002">
    <property type="protein sequence ID" value="TSB02493.1"/>
    <property type="molecule type" value="Genomic_DNA"/>
</dbReference>
<dbReference type="AlphaFoldDB" id="A0A553WCT2"/>
<evidence type="ECO:0000313" key="7">
    <source>
        <dbReference type="Proteomes" id="UP000320160"/>
    </source>
</evidence>
<sequence>MQRLKGKVALVTGGARGIGEGIVRRFVEEGAQVMITDVLDKEGQALADELGQAYTRLDVVSRSQWDEAITATEARFGRLDCLVNNAGVLVFKRLDDLSEEDIRRIIDINLIGTMFGAQAAIPALERAGGGSIINMSSADGIVGANSLTAYCASKFGVRGFTKSLALELGHRGIRVNSIHPGGIVTAISNPTNLPRDVVDQGYKIYPAQRAGDPHDIGAAAAYLASDDAGYCMGTELLVDGGLVAGHYYAMMPGAPPSMQR</sequence>
<dbReference type="PROSITE" id="PS00061">
    <property type="entry name" value="ADH_SHORT"/>
    <property type="match status" value="1"/>
</dbReference>
<organism evidence="6 7">
    <name type="scientific">Sphingorhabdus contaminans</name>
    <dbReference type="NCBI Taxonomy" id="1343899"/>
    <lineage>
        <taxon>Bacteria</taxon>
        <taxon>Pseudomonadati</taxon>
        <taxon>Pseudomonadota</taxon>
        <taxon>Alphaproteobacteria</taxon>
        <taxon>Sphingomonadales</taxon>
        <taxon>Sphingomonadaceae</taxon>
        <taxon>Sphingorhabdus</taxon>
    </lineage>
</organism>
<keyword evidence="4" id="KW-0443">Lipid metabolism</keyword>
<dbReference type="PRINTS" id="PR00080">
    <property type="entry name" value="SDRFAMILY"/>
</dbReference>
<dbReference type="PANTHER" id="PTHR43180:SF28">
    <property type="entry name" value="NAD(P)-BINDING ROSSMANN-FOLD SUPERFAMILY PROTEIN"/>
    <property type="match status" value="1"/>
</dbReference>
<dbReference type="NCBIfam" id="NF005559">
    <property type="entry name" value="PRK07231.1"/>
    <property type="match status" value="1"/>
</dbReference>
<dbReference type="InterPro" id="IPR036291">
    <property type="entry name" value="NAD(P)-bd_dom_sf"/>
</dbReference>